<evidence type="ECO:0000313" key="3">
    <source>
        <dbReference type="Proteomes" id="UP000176288"/>
    </source>
</evidence>
<dbReference type="RefSeq" id="WP_071164420.1">
    <property type="nucleotide sequence ID" value="NZ_CP017812.1"/>
</dbReference>
<dbReference type="InterPro" id="IPR050273">
    <property type="entry name" value="GppA/Ppx_hydrolase"/>
</dbReference>
<dbReference type="GO" id="GO:0016462">
    <property type="term" value="F:pyrophosphatase activity"/>
    <property type="evidence" value="ECO:0007669"/>
    <property type="project" value="TreeGrafter"/>
</dbReference>
<dbReference type="InterPro" id="IPR003695">
    <property type="entry name" value="Ppx_GppA_N"/>
</dbReference>
<reference evidence="2 3" key="1">
    <citation type="submission" date="2016-10" db="EMBL/GenBank/DDBJ databases">
        <title>Actinomyces aegypiusis sp. nov., isolated from the Aegypius monachus in Qinghai Tibet Plateau China.</title>
        <authorList>
            <person name="Wang Y."/>
        </authorList>
    </citation>
    <scope>NUCLEOTIDE SEQUENCE [LARGE SCALE GENOMIC DNA]</scope>
    <source>
        <strain evidence="2 3">VUL4_3</strain>
    </source>
</reference>
<evidence type="ECO:0000259" key="1">
    <source>
        <dbReference type="Pfam" id="PF02541"/>
    </source>
</evidence>
<dbReference type="Proteomes" id="UP000176288">
    <property type="component" value="Chromosome"/>
</dbReference>
<dbReference type="PANTHER" id="PTHR30005">
    <property type="entry name" value="EXOPOLYPHOSPHATASE"/>
    <property type="match status" value="1"/>
</dbReference>
<name>A0A1D9MKZ7_9ACTO</name>
<dbReference type="InterPro" id="IPR043129">
    <property type="entry name" value="ATPase_NBD"/>
</dbReference>
<organism evidence="2 3">
    <name type="scientific">Boudabousia tangfeifanii</name>
    <dbReference type="NCBI Taxonomy" id="1912795"/>
    <lineage>
        <taxon>Bacteria</taxon>
        <taxon>Bacillati</taxon>
        <taxon>Actinomycetota</taxon>
        <taxon>Actinomycetes</taxon>
        <taxon>Actinomycetales</taxon>
        <taxon>Actinomycetaceae</taxon>
        <taxon>Boudabousia</taxon>
    </lineage>
</organism>
<feature type="domain" description="Ppx/GppA phosphatase N-terminal" evidence="1">
    <location>
        <begin position="16"/>
        <end position="277"/>
    </location>
</feature>
<dbReference type="Gene3D" id="3.30.420.150">
    <property type="entry name" value="Exopolyphosphatase. Domain 2"/>
    <property type="match status" value="1"/>
</dbReference>
<dbReference type="OrthoDB" id="9793035at2"/>
<protein>
    <recommendedName>
        <fullName evidence="1">Ppx/GppA phosphatase N-terminal domain-containing protein</fullName>
    </recommendedName>
</protein>
<evidence type="ECO:0000313" key="2">
    <source>
        <dbReference type="EMBL" id="AOZ72956.1"/>
    </source>
</evidence>
<dbReference type="CDD" id="cd24119">
    <property type="entry name" value="ASKHA_NBD_MtPPX2-like"/>
    <property type="match status" value="1"/>
</dbReference>
<dbReference type="Pfam" id="PF02541">
    <property type="entry name" value="Ppx-GppA"/>
    <property type="match status" value="1"/>
</dbReference>
<accession>A0A1D9MKZ7</accession>
<keyword evidence="3" id="KW-1185">Reference proteome</keyword>
<dbReference type="AlphaFoldDB" id="A0A1D9MKZ7"/>
<dbReference type="EMBL" id="CP017812">
    <property type="protein sequence ID" value="AOZ72956.1"/>
    <property type="molecule type" value="Genomic_DNA"/>
</dbReference>
<gene>
    <name evidence="2" type="ORF">BK816_06350</name>
</gene>
<dbReference type="PANTHER" id="PTHR30005:SF13">
    <property type="entry name" value="EXOPOLYPHOSPHATASE 2"/>
    <property type="match status" value="1"/>
</dbReference>
<dbReference type="KEGG" id="avu:BK816_06350"/>
<dbReference type="Gene3D" id="3.30.420.40">
    <property type="match status" value="1"/>
</dbReference>
<dbReference type="STRING" id="1912795.BK816_06350"/>
<sequence>MRVAGIDCGTNSIRLLIADYQDGRLTDLVREMKIVRLGQDVDKTGRLADEALERTFAAIDDYARAIKEHQVQKVAFVATSASRDAENAAEFVAGVEARLGIKPAVISGHTEASLSFLGASSGLPTDLPLPKLVVDIGGGSTEFAFGAEELESAISVDMGCVRVTERFAGKVNEAPAREFVQALLTEVEKVIDLGKVKTLVGLAGSVTSLTALALGLDSYQPEKIDGTFLSVPEIRQTTERMRLATPEEKAQMGFLHPQRADVIGAGALIWEEIVTQVADRVRQAGGELTGAYTSEHDILDGIALGVATGKL</sequence>
<proteinExistence type="predicted"/>
<dbReference type="SUPFAM" id="SSF53067">
    <property type="entry name" value="Actin-like ATPase domain"/>
    <property type="match status" value="2"/>
</dbReference>